<dbReference type="AlphaFoldDB" id="A0AAF3FRB2"/>
<keyword evidence="1" id="KW-1185">Reference proteome</keyword>
<accession>A0AAF3FRB2</accession>
<evidence type="ECO:0000313" key="2">
    <source>
        <dbReference type="WBParaSite" id="MBELARI_LOCUS9786"/>
    </source>
</evidence>
<name>A0AAF3FRB2_9BILA</name>
<dbReference type="Proteomes" id="UP000887575">
    <property type="component" value="Unassembled WGS sequence"/>
</dbReference>
<evidence type="ECO:0008006" key="3">
    <source>
        <dbReference type="Google" id="ProtNLM"/>
    </source>
</evidence>
<reference evidence="2" key="1">
    <citation type="submission" date="2024-02" db="UniProtKB">
        <authorList>
            <consortium name="WormBaseParasite"/>
        </authorList>
    </citation>
    <scope>IDENTIFICATION</scope>
</reference>
<proteinExistence type="predicted"/>
<protein>
    <recommendedName>
        <fullName evidence="3">TAR DNA-binding protein 43 N-terminal domain-containing protein</fullName>
    </recommendedName>
</protein>
<sequence>MMDKEVKLDLPDNLITKSTIKSAFLLDDDAVISLSYGLDDHQKYCRVNEAGTTFLLPDGWPAIQFFVDSNKAPSRPETPADIEAQFSDYKRDRPESPYVIDEKLASELLQPALLCSSSLTLFTFSD</sequence>
<dbReference type="WBParaSite" id="MBELARI_LOCUS9786">
    <property type="protein sequence ID" value="MBELARI_LOCUS9786"/>
    <property type="gene ID" value="MBELARI_LOCUS9786"/>
</dbReference>
<organism evidence="1 2">
    <name type="scientific">Mesorhabditis belari</name>
    <dbReference type="NCBI Taxonomy" id="2138241"/>
    <lineage>
        <taxon>Eukaryota</taxon>
        <taxon>Metazoa</taxon>
        <taxon>Ecdysozoa</taxon>
        <taxon>Nematoda</taxon>
        <taxon>Chromadorea</taxon>
        <taxon>Rhabditida</taxon>
        <taxon>Rhabditina</taxon>
        <taxon>Rhabditomorpha</taxon>
        <taxon>Rhabditoidea</taxon>
        <taxon>Rhabditidae</taxon>
        <taxon>Mesorhabditinae</taxon>
        <taxon>Mesorhabditis</taxon>
    </lineage>
</organism>
<evidence type="ECO:0000313" key="1">
    <source>
        <dbReference type="Proteomes" id="UP000887575"/>
    </source>
</evidence>